<sequence>MANNNTSTFSLRSVLEKEKLNTTNFLDWFRNLRIVLKHERKDYVLENAIPAEEPSTNAHRAQKDAYQKHLNDDLDVSCLMLASMNADLQKQFENLSSFDMVKELKGLFQEQARVERYETTKSLFSCKLHE</sequence>
<evidence type="ECO:0000313" key="2">
    <source>
        <dbReference type="Proteomes" id="UP001152484"/>
    </source>
</evidence>
<proteinExistence type="predicted"/>
<evidence type="ECO:0008006" key="3">
    <source>
        <dbReference type="Google" id="ProtNLM"/>
    </source>
</evidence>
<accession>A0A9P1EMB9</accession>
<evidence type="ECO:0000313" key="1">
    <source>
        <dbReference type="EMBL" id="CAH9116777.1"/>
    </source>
</evidence>
<dbReference type="EMBL" id="CAMAPE010000070">
    <property type="protein sequence ID" value="CAH9116777.1"/>
    <property type="molecule type" value="Genomic_DNA"/>
</dbReference>
<name>A0A9P1EMB9_CUSEU</name>
<feature type="non-terminal residue" evidence="1">
    <location>
        <position position="130"/>
    </location>
</feature>
<organism evidence="1 2">
    <name type="scientific">Cuscuta europaea</name>
    <name type="common">European dodder</name>
    <dbReference type="NCBI Taxonomy" id="41803"/>
    <lineage>
        <taxon>Eukaryota</taxon>
        <taxon>Viridiplantae</taxon>
        <taxon>Streptophyta</taxon>
        <taxon>Embryophyta</taxon>
        <taxon>Tracheophyta</taxon>
        <taxon>Spermatophyta</taxon>
        <taxon>Magnoliopsida</taxon>
        <taxon>eudicotyledons</taxon>
        <taxon>Gunneridae</taxon>
        <taxon>Pentapetalae</taxon>
        <taxon>asterids</taxon>
        <taxon>lamiids</taxon>
        <taxon>Solanales</taxon>
        <taxon>Convolvulaceae</taxon>
        <taxon>Cuscuteae</taxon>
        <taxon>Cuscuta</taxon>
        <taxon>Cuscuta subgen. Cuscuta</taxon>
    </lineage>
</organism>
<dbReference type="OrthoDB" id="1920930at2759"/>
<dbReference type="Proteomes" id="UP001152484">
    <property type="component" value="Unassembled WGS sequence"/>
</dbReference>
<comment type="caution">
    <text evidence="1">The sequence shown here is derived from an EMBL/GenBank/DDBJ whole genome shotgun (WGS) entry which is preliminary data.</text>
</comment>
<keyword evidence="2" id="KW-1185">Reference proteome</keyword>
<dbReference type="AlphaFoldDB" id="A0A9P1EMB9"/>
<gene>
    <name evidence="1" type="ORF">CEURO_LOCUS21307</name>
</gene>
<reference evidence="1" key="1">
    <citation type="submission" date="2022-07" db="EMBL/GenBank/DDBJ databases">
        <authorList>
            <person name="Macas J."/>
            <person name="Novak P."/>
            <person name="Neumann P."/>
        </authorList>
    </citation>
    <scope>NUCLEOTIDE SEQUENCE</scope>
</reference>
<protein>
    <recommendedName>
        <fullName evidence="3">Zinc finger, CCHC-type</fullName>
    </recommendedName>
</protein>